<dbReference type="Gene3D" id="1.10.287.130">
    <property type="match status" value="1"/>
</dbReference>
<gene>
    <name evidence="8" type="ORF">MNBD_BACTEROID02-1052</name>
</gene>
<dbReference type="SUPFAM" id="SSF48452">
    <property type="entry name" value="TPR-like"/>
    <property type="match status" value="2"/>
</dbReference>
<keyword evidence="8" id="KW-0067">ATP-binding</keyword>
<dbReference type="Pfam" id="PF13424">
    <property type="entry name" value="TPR_12"/>
    <property type="match status" value="1"/>
</dbReference>
<dbReference type="Gene3D" id="1.25.40.10">
    <property type="entry name" value="Tetratricopeptide repeat domain"/>
    <property type="match status" value="3"/>
</dbReference>
<keyword evidence="3" id="KW-0597">Phosphoprotein</keyword>
<name>A0A3B0QWZ8_9ZZZZ</name>
<dbReference type="PROSITE" id="PS50109">
    <property type="entry name" value="HIS_KIN"/>
    <property type="match status" value="1"/>
</dbReference>
<evidence type="ECO:0000256" key="1">
    <source>
        <dbReference type="ARBA" id="ARBA00000085"/>
    </source>
</evidence>
<evidence type="ECO:0000256" key="2">
    <source>
        <dbReference type="ARBA" id="ARBA00012438"/>
    </source>
</evidence>
<dbReference type="SMART" id="SM00028">
    <property type="entry name" value="TPR"/>
    <property type="match status" value="5"/>
</dbReference>
<dbReference type="SMART" id="SM00387">
    <property type="entry name" value="HATPase_c"/>
    <property type="match status" value="1"/>
</dbReference>
<dbReference type="InterPro" id="IPR003594">
    <property type="entry name" value="HATPase_dom"/>
</dbReference>
<dbReference type="GO" id="GO:0005886">
    <property type="term" value="C:plasma membrane"/>
    <property type="evidence" value="ECO:0007669"/>
    <property type="project" value="TreeGrafter"/>
</dbReference>
<dbReference type="CDD" id="cd00082">
    <property type="entry name" value="HisKA"/>
    <property type="match status" value="1"/>
</dbReference>
<keyword evidence="6" id="KW-0812">Transmembrane</keyword>
<keyword evidence="4" id="KW-0808">Transferase</keyword>
<dbReference type="InterPro" id="IPR004358">
    <property type="entry name" value="Sig_transdc_His_kin-like_C"/>
</dbReference>
<dbReference type="GO" id="GO:0005524">
    <property type="term" value="F:ATP binding"/>
    <property type="evidence" value="ECO:0007669"/>
    <property type="project" value="UniProtKB-KW"/>
</dbReference>
<organism evidence="8">
    <name type="scientific">hydrothermal vent metagenome</name>
    <dbReference type="NCBI Taxonomy" id="652676"/>
    <lineage>
        <taxon>unclassified sequences</taxon>
        <taxon>metagenomes</taxon>
        <taxon>ecological metagenomes</taxon>
    </lineage>
</organism>
<dbReference type="SUPFAM" id="SSF47384">
    <property type="entry name" value="Homodimeric domain of signal transducing histidine kinase"/>
    <property type="match status" value="1"/>
</dbReference>
<evidence type="ECO:0000256" key="6">
    <source>
        <dbReference type="SAM" id="Phobius"/>
    </source>
</evidence>
<dbReference type="InterPro" id="IPR036890">
    <property type="entry name" value="HATPase_C_sf"/>
</dbReference>
<keyword evidence="6" id="KW-1133">Transmembrane helix</keyword>
<dbReference type="PROSITE" id="PS50005">
    <property type="entry name" value="TPR"/>
    <property type="match status" value="1"/>
</dbReference>
<dbReference type="SUPFAM" id="SSF55874">
    <property type="entry name" value="ATPase domain of HSP90 chaperone/DNA topoisomerase II/histidine kinase"/>
    <property type="match status" value="1"/>
</dbReference>
<dbReference type="InterPro" id="IPR011990">
    <property type="entry name" value="TPR-like_helical_dom_sf"/>
</dbReference>
<evidence type="ECO:0000256" key="5">
    <source>
        <dbReference type="ARBA" id="ARBA00022777"/>
    </source>
</evidence>
<dbReference type="EMBL" id="UOEB01000261">
    <property type="protein sequence ID" value="VAV85930.1"/>
    <property type="molecule type" value="Genomic_DNA"/>
</dbReference>
<reference evidence="8" key="1">
    <citation type="submission" date="2018-06" db="EMBL/GenBank/DDBJ databases">
        <authorList>
            <person name="Zhirakovskaya E."/>
        </authorList>
    </citation>
    <scope>NUCLEOTIDE SEQUENCE</scope>
</reference>
<evidence type="ECO:0000256" key="4">
    <source>
        <dbReference type="ARBA" id="ARBA00022679"/>
    </source>
</evidence>
<sequence length="636" mass="73181">MIKSYYDSKDYKKALGYISQTEKLSATLQYHKATAEIKYYKALIYSQRDDYYNALDNYNKSLSIYTQLHDSLGIAKVNNSIGLIEIKRGNYNKGLRYSISAIDIFERKNLRRELSLAYNNLSDAYFNTNQFDKALEYNVKALKIREQLRDSSGIKMSTKNIALLYSMRKEYRKSIEYYEKLLSYLDPKKDQNLRGEILPRIGEEYLQFNDYAKATTYLLEGLRLNRANKNKAGILRSLNSIAKLNVQQRKIRTAEIQLNEAFTLTKQVNDDVELLKNYKLRVSIDSIKGNYKNAFYWQGKYHTLKNTLDKKNAKPIVFEDPNELGLENNILLPENTIFQTTDDSKTLKQFKTIAYGLGAAFLITLIALITVMLKGRSNKEYFTELQEKNKQYKLQNDSLLEQTIHLEEMNQVKDRLFSIVSHDLKDSITGVKAFLDLLKEDSITQEEFDELIPELSDNADNAAALLLNLLNWSKSQMQNLEPKAELFNIQDVFSEKMSLIEKKVEQKRIILLDESIKDFVYADRSMIEIVIQNLLANAVKFSKVGDVITVSNRERNGNVLICIEDTGVGISKENQEKLFKNGGFTTRGTNAEKGTGLGLSICKQLVELNYGKIWVESEQNLGSKFFVELPKAKPIE</sequence>
<dbReference type="Pfam" id="PF02518">
    <property type="entry name" value="HATPase_c"/>
    <property type="match status" value="1"/>
</dbReference>
<feature type="domain" description="Histidine kinase" evidence="7">
    <location>
        <begin position="419"/>
        <end position="633"/>
    </location>
</feature>
<evidence type="ECO:0000259" key="7">
    <source>
        <dbReference type="PROSITE" id="PS50109"/>
    </source>
</evidence>
<dbReference type="AlphaFoldDB" id="A0A3B0QWZ8"/>
<dbReference type="GO" id="GO:0009927">
    <property type="term" value="F:histidine phosphotransfer kinase activity"/>
    <property type="evidence" value="ECO:0007669"/>
    <property type="project" value="TreeGrafter"/>
</dbReference>
<dbReference type="PANTHER" id="PTHR43047:SF65">
    <property type="entry name" value="CHEY-HOMOLOGOUS RECEIVER DOMAIN AND PAS DOMAIN-CONTAINING PROTEIN"/>
    <property type="match status" value="1"/>
</dbReference>
<dbReference type="GO" id="GO:0000155">
    <property type="term" value="F:phosphorelay sensor kinase activity"/>
    <property type="evidence" value="ECO:0007669"/>
    <property type="project" value="InterPro"/>
</dbReference>
<proteinExistence type="predicted"/>
<evidence type="ECO:0000256" key="3">
    <source>
        <dbReference type="ARBA" id="ARBA00022553"/>
    </source>
</evidence>
<comment type="catalytic activity">
    <reaction evidence="1">
        <text>ATP + protein L-histidine = ADP + protein N-phospho-L-histidine.</text>
        <dbReference type="EC" id="2.7.13.3"/>
    </reaction>
</comment>
<keyword evidence="5" id="KW-0418">Kinase</keyword>
<dbReference type="EC" id="2.7.13.3" evidence="2"/>
<dbReference type="Gene3D" id="3.30.565.10">
    <property type="entry name" value="Histidine kinase-like ATPase, C-terminal domain"/>
    <property type="match status" value="1"/>
</dbReference>
<dbReference type="InterPro" id="IPR005467">
    <property type="entry name" value="His_kinase_dom"/>
</dbReference>
<dbReference type="SMART" id="SM00388">
    <property type="entry name" value="HisKA"/>
    <property type="match status" value="1"/>
</dbReference>
<dbReference type="PANTHER" id="PTHR43047">
    <property type="entry name" value="TWO-COMPONENT HISTIDINE PROTEIN KINASE"/>
    <property type="match status" value="1"/>
</dbReference>
<protein>
    <recommendedName>
        <fullName evidence="2">histidine kinase</fullName>
        <ecNumber evidence="2">2.7.13.3</ecNumber>
    </recommendedName>
</protein>
<dbReference type="InterPro" id="IPR036097">
    <property type="entry name" value="HisK_dim/P_sf"/>
</dbReference>
<dbReference type="InterPro" id="IPR019734">
    <property type="entry name" value="TPR_rpt"/>
</dbReference>
<feature type="transmembrane region" description="Helical" evidence="6">
    <location>
        <begin position="353"/>
        <end position="373"/>
    </location>
</feature>
<dbReference type="InterPro" id="IPR003661">
    <property type="entry name" value="HisK_dim/P_dom"/>
</dbReference>
<dbReference type="PRINTS" id="PR00344">
    <property type="entry name" value="BCTRLSENSOR"/>
</dbReference>
<evidence type="ECO:0000313" key="8">
    <source>
        <dbReference type="EMBL" id="VAV85930.1"/>
    </source>
</evidence>
<accession>A0A3B0QWZ8</accession>
<keyword evidence="6" id="KW-0472">Membrane</keyword>
<keyword evidence="8" id="KW-0547">Nucleotide-binding</keyword>